<keyword evidence="3" id="KW-1185">Reference proteome</keyword>
<sequence>MTITGQDKNGAPVEATVETTVNTDGSYTAQVPTEFADGELTVVATTEDRNGTVISDTDDLLKTDTDQDPATPEQGGLDRTPGTITVDVDTKGQITGQTTDVEPNSTVTLTITGQDKNGAPVEATVETTVNTDGSYTAQVPTEFADGELTVVATTEDRNGTVISDTDDLLKTDTDQDPATPEQGGLDRTPGDHDHG</sequence>
<dbReference type="AlphaFoldDB" id="A0A6G8S8H1"/>
<accession>A0A6G8S8H1</accession>
<evidence type="ECO:0000313" key="3">
    <source>
        <dbReference type="Proteomes" id="UP000501939"/>
    </source>
</evidence>
<dbReference type="KEGG" id="alj:G8D99_15530"/>
<organism evidence="2 3">
    <name type="scientific">Acinetobacter lanii</name>
    <dbReference type="NCBI Taxonomy" id="2715163"/>
    <lineage>
        <taxon>Bacteria</taxon>
        <taxon>Pseudomonadati</taxon>
        <taxon>Pseudomonadota</taxon>
        <taxon>Gammaproteobacteria</taxon>
        <taxon>Moraxellales</taxon>
        <taxon>Moraxellaceae</taxon>
        <taxon>Acinetobacter</taxon>
    </lineage>
</organism>
<protein>
    <submittedName>
        <fullName evidence="2">Uncharacterized protein</fullName>
    </submittedName>
</protein>
<evidence type="ECO:0000256" key="1">
    <source>
        <dbReference type="SAM" id="MobiDB-lite"/>
    </source>
</evidence>
<evidence type="ECO:0000313" key="2">
    <source>
        <dbReference type="EMBL" id="QIO10489.1"/>
    </source>
</evidence>
<dbReference type="Proteomes" id="UP000501939">
    <property type="component" value="Plasmid unnamed1"/>
</dbReference>
<dbReference type="InterPro" id="IPR013783">
    <property type="entry name" value="Ig-like_fold"/>
</dbReference>
<geneLocation type="plasmid" evidence="2 3">
    <name>unnamed1</name>
</geneLocation>
<feature type="region of interest" description="Disordered" evidence="1">
    <location>
        <begin position="155"/>
        <end position="195"/>
    </location>
</feature>
<proteinExistence type="predicted"/>
<feature type="region of interest" description="Disordered" evidence="1">
    <location>
        <begin position="47"/>
        <end position="85"/>
    </location>
</feature>
<dbReference type="Gene3D" id="2.60.40.10">
    <property type="entry name" value="Immunoglobulins"/>
    <property type="match status" value="2"/>
</dbReference>
<name>A0A6G8S8H1_9GAMM</name>
<gene>
    <name evidence="2" type="ORF">G8D99_15530</name>
</gene>
<dbReference type="RefSeq" id="WP_166327863.1">
    <property type="nucleotide sequence ID" value="NZ_CP049917.1"/>
</dbReference>
<dbReference type="EMBL" id="CP049917">
    <property type="protein sequence ID" value="QIO10489.1"/>
    <property type="molecule type" value="Genomic_DNA"/>
</dbReference>
<reference evidence="2 3" key="1">
    <citation type="submission" date="2020-03" db="EMBL/GenBank/DDBJ databases">
        <authorList>
            <person name="Zhu W."/>
        </authorList>
    </citation>
    <scope>NUCLEOTIDE SEQUENCE [LARGE SCALE GENOMIC DNA]</scope>
    <source>
        <strain evidence="2 3">185</strain>
        <plasmid evidence="2 3">unnamed1</plasmid>
    </source>
</reference>
<keyword evidence="2" id="KW-0614">Plasmid</keyword>